<accession>A0A2R5GB69</accession>
<comment type="similarity">
    <text evidence="5">Belongs to the TRAFAC class myosin-kinesin ATPase superfamily. Kinesin family.</text>
</comment>
<dbReference type="InterPro" id="IPR036961">
    <property type="entry name" value="Kinesin_motor_dom_sf"/>
</dbReference>
<keyword evidence="3 6" id="KW-0175">Coiled coil</keyword>
<dbReference type="GO" id="GO:0003777">
    <property type="term" value="F:microtubule motor activity"/>
    <property type="evidence" value="ECO:0007669"/>
    <property type="project" value="InterPro"/>
</dbReference>
<dbReference type="InParanoid" id="A0A2R5GB69"/>
<comment type="caution">
    <text evidence="9">The sequence shown here is derived from an EMBL/GenBank/DDBJ whole genome shotgun (WGS) entry which is preliminary data.</text>
</comment>
<keyword evidence="1 5" id="KW-0547">Nucleotide-binding</keyword>
<keyword evidence="2 5" id="KW-0067">ATP-binding</keyword>
<feature type="coiled-coil region" evidence="6">
    <location>
        <begin position="596"/>
        <end position="721"/>
    </location>
</feature>
<evidence type="ECO:0000256" key="1">
    <source>
        <dbReference type="ARBA" id="ARBA00022741"/>
    </source>
</evidence>
<feature type="compositionally biased region" description="Basic and acidic residues" evidence="7">
    <location>
        <begin position="264"/>
        <end position="275"/>
    </location>
</feature>
<evidence type="ECO:0000256" key="7">
    <source>
        <dbReference type="SAM" id="MobiDB-lite"/>
    </source>
</evidence>
<feature type="binding site" evidence="5">
    <location>
        <begin position="132"/>
        <end position="139"/>
    </location>
    <ligand>
        <name>ATP</name>
        <dbReference type="ChEBI" id="CHEBI:30616"/>
    </ligand>
</feature>
<evidence type="ECO:0000313" key="9">
    <source>
        <dbReference type="EMBL" id="GBG25803.1"/>
    </source>
</evidence>
<dbReference type="Gene3D" id="6.10.140.920">
    <property type="match status" value="1"/>
</dbReference>
<feature type="coiled-coil region" evidence="6">
    <location>
        <begin position="1577"/>
        <end position="1611"/>
    </location>
</feature>
<dbReference type="PANTHER" id="PTHR47968:SF75">
    <property type="entry name" value="CENTROMERE-ASSOCIATED PROTEIN E"/>
    <property type="match status" value="1"/>
</dbReference>
<dbReference type="PRINTS" id="PR00380">
    <property type="entry name" value="KINESINHEAVY"/>
</dbReference>
<dbReference type="GO" id="GO:0005524">
    <property type="term" value="F:ATP binding"/>
    <property type="evidence" value="ECO:0007669"/>
    <property type="project" value="UniProtKB-UniRule"/>
</dbReference>
<feature type="region of interest" description="Disordered" evidence="7">
    <location>
        <begin position="2026"/>
        <end position="2052"/>
    </location>
</feature>
<name>A0A2R5GB69_9STRA</name>
<dbReference type="SUPFAM" id="SSF52540">
    <property type="entry name" value="P-loop containing nucleoside triphosphate hydrolases"/>
    <property type="match status" value="1"/>
</dbReference>
<dbReference type="InterPro" id="IPR019821">
    <property type="entry name" value="Kinesin_motor_CS"/>
</dbReference>
<sequence length="2052" mass="228275">MMPRSPPLYPETALATPGGKKTRKEQAQSETAEELDRVLVGVRVRPLLPSELGKSDKESWAWDEQQVFSKDIDYKQLNDAEVARLPDGRKSKFAFDRVFAPDEQTVDVYTDQVAGLVERVVEGYNATILAYGQTTSGKTHTITGSDDEKGILQLALEDLFDLIRKDGFDAAYRFSVNVSYCEIYQEVVRDLLDPAKHHLSIADDPQRGPLVRGLTEVTVSTAQEALDLVSKGQETRKVGVTQISASSSRSHSIFQVRVESRPRLDDAVNESHDNGVPDAEPLETPASSAPASSANDALRKWAHSYERPLAVSTLSVIDLAGSERVSKTQARGERLKEAGFINKSLAALGNVIAAINAGSSHIPFRSCKLTRLLTSALGGNSYTAMICCVTPSILHHDESRSTLQFAHRASKIKTHAKLNQVETGDKILEAFRTQVGTLQRELALNVSEKQLLQEKVQSLERKLHSNLAKSLQTPRFARRKSLVPQTAVRPRRNPVFAAVPDAPFTVARLQQRGDAPQHSVRFQTSFESAEDGDPFVGAVNSLAIRSEDVDALEHELVQRDRQVTAAKSLLLEAQEKLREFLHNAPASPETRDEDEVIRLQNQVQNERARADQQEEQALARIRALEKQLENLEVAATQGAQSALDAQKAQSRLGEAQTRIQVLERQLQVFKEARPEQDDVIADLRAELESSRRRADAQESRAEAQEKRAEALERDLADCNTRIEHSQVSAQRLLVSAQHLDQEASDPLNAPLDQQSADSLENALGILQTKLERADTARAQRDQALAHANEQVTQLESQLEKATSELEQAATRANKIEEDASAEQARLIAEHTQERTTWQTQLRLLEDRATEQEALRQNAASLQEDLKGLCATVNSVKEENGRIRQVAETEKADLASRLEELETALEARNAQLAELDDARAALALSVEAKDNEVDVIKKTSEERYQFAENELHQLQDAIRAHEARERDYAERNSLLENRVADLEEVQQEHASLSSELSALKKSLQATKQDLEAAESRCEELEDDRTHLQNRVRDLEAEAEASASTMRGLEENEHDIEAAKKALVDAEEKMTELIDVKDQLETQVKDLNESVLELEARLKDQSEIEDRCSELEARVHFLQPKAQELETSKEKCKELETKIGALENFNRDLSAQVKALEPSTRALETSEQRCKDLDAKVAALEDKLHEFESTHRDLDAAVASCEELRSHNDKLSERVVDLEASLETKNATNLELLRRNEIASGENDARTLQLCKELEDARKECESLRSKLLETETARDELVTKATGLEASFAEANVKLANLEELQGRIAASEDALSAAEERRDAAEKELAKVREAASSAEALAQARASEVSASLQDAEQARTALHQLESDLAAAKDQLRAATKATAKITTQREESRALQVRVEALEYELESTSRGGQDHLLKADKRAEQLSRDYASLTEALDEARSALRRQRRERERHRRALGRSRRQVSLGVFVAMMHRNACRAHRSALDRSARAQEAAIKRYEVRLEAAEAQSTRHAAECKKLTGILQRSEHGATSAPQLQEALAQLQSALQARDKEIVRLKAGNARAETSRDGAEGRHQDLATQLERVDAERAAALEKARQLESALRGAKTEGLQDAQAARQEADVAALAICRALDRLEGLGAASPHLGAVELSARLDRATVGSKNEFDQDHAAETQALRVSCEQLERRVHELEAENQMLRKQSRQSASALATARASAKTLSGGGTSIHKLESKLDKLERLLREKDAQVGEYQQETTEVSKLLAAREEEVKTAKSAARAAREAEAQARADHAQLQARLQALEANIHARRPVSRELSELRLKYERAEQDCKTLAQENRALKEELRASEDLAQQGLASLQEESKDPATEPMRSPCAIGEEFTPRMGDGEDPEETHESSFAAVAAQFANKSAQSPFQAFQTPIPRRRGDLTVTPSTAVSRTSTSLIEELRRSASKQIDALKAGNHDLRLAFAEKDRQLSLVLGLMEESESDFRHLLDLLERFNHNSEDYAGQLAQVKAHMERLLTWQNRKREQRRRARQKQILPQRDASSPCSPTQ</sequence>
<evidence type="ECO:0000256" key="5">
    <source>
        <dbReference type="PROSITE-ProRule" id="PRU00283"/>
    </source>
</evidence>
<feature type="region of interest" description="Disordered" evidence="7">
    <location>
        <begin position="264"/>
        <end position="293"/>
    </location>
</feature>
<evidence type="ECO:0000256" key="2">
    <source>
        <dbReference type="ARBA" id="ARBA00022840"/>
    </source>
</evidence>
<gene>
    <name evidence="9" type="ORF">FCC1311_020222</name>
</gene>
<evidence type="ECO:0000259" key="8">
    <source>
        <dbReference type="PROSITE" id="PS50067"/>
    </source>
</evidence>
<feature type="region of interest" description="Disordered" evidence="7">
    <location>
        <begin position="1"/>
        <end position="32"/>
    </location>
</feature>
<evidence type="ECO:0000256" key="3">
    <source>
        <dbReference type="ARBA" id="ARBA00023054"/>
    </source>
</evidence>
<dbReference type="Gene3D" id="1.20.5.170">
    <property type="match status" value="1"/>
</dbReference>
<dbReference type="Proteomes" id="UP000241890">
    <property type="component" value="Unassembled WGS sequence"/>
</dbReference>
<organism evidence="9 10">
    <name type="scientific">Hondaea fermentalgiana</name>
    <dbReference type="NCBI Taxonomy" id="2315210"/>
    <lineage>
        <taxon>Eukaryota</taxon>
        <taxon>Sar</taxon>
        <taxon>Stramenopiles</taxon>
        <taxon>Bigyra</taxon>
        <taxon>Labyrinthulomycetes</taxon>
        <taxon>Thraustochytrida</taxon>
        <taxon>Thraustochytriidae</taxon>
        <taxon>Hondaea</taxon>
    </lineage>
</organism>
<dbReference type="InterPro" id="IPR027417">
    <property type="entry name" value="P-loop_NTPase"/>
</dbReference>
<dbReference type="GO" id="GO:0008017">
    <property type="term" value="F:microtubule binding"/>
    <property type="evidence" value="ECO:0007669"/>
    <property type="project" value="InterPro"/>
</dbReference>
<proteinExistence type="inferred from homology"/>
<evidence type="ECO:0000313" key="10">
    <source>
        <dbReference type="Proteomes" id="UP000241890"/>
    </source>
</evidence>
<dbReference type="Pfam" id="PF00225">
    <property type="entry name" value="Kinesin"/>
    <property type="match status" value="1"/>
</dbReference>
<dbReference type="Gene3D" id="3.40.850.10">
    <property type="entry name" value="Kinesin motor domain"/>
    <property type="match status" value="1"/>
</dbReference>
<feature type="coiled-coil region" evidence="6">
    <location>
        <begin position="1490"/>
        <end position="1517"/>
    </location>
</feature>
<feature type="domain" description="Kinesin motor" evidence="8">
    <location>
        <begin position="37"/>
        <end position="412"/>
    </location>
</feature>
<dbReference type="EMBL" id="BEYU01000015">
    <property type="protein sequence ID" value="GBG25803.1"/>
    <property type="molecule type" value="Genomic_DNA"/>
</dbReference>
<evidence type="ECO:0000256" key="4">
    <source>
        <dbReference type="ARBA" id="ARBA00023175"/>
    </source>
</evidence>
<feature type="coiled-coil region" evidence="6">
    <location>
        <begin position="442"/>
        <end position="469"/>
    </location>
</feature>
<dbReference type="InterPro" id="IPR001752">
    <property type="entry name" value="Kinesin_motor_dom"/>
</dbReference>
<reference evidence="9 10" key="1">
    <citation type="submission" date="2017-12" db="EMBL/GenBank/DDBJ databases">
        <title>Sequencing, de novo assembly and annotation of complete genome of a new Thraustochytrid species, strain FCC1311.</title>
        <authorList>
            <person name="Sedici K."/>
            <person name="Godart F."/>
            <person name="Aiese Cigliano R."/>
            <person name="Sanseverino W."/>
            <person name="Barakat M."/>
            <person name="Ortet P."/>
            <person name="Marechal E."/>
            <person name="Cagnac O."/>
            <person name="Amato A."/>
        </authorList>
    </citation>
    <scope>NUCLEOTIDE SEQUENCE [LARGE SCALE GENOMIC DNA]</scope>
</reference>
<dbReference type="InterPro" id="IPR027640">
    <property type="entry name" value="Kinesin-like_fam"/>
</dbReference>
<dbReference type="PROSITE" id="PS50067">
    <property type="entry name" value="KINESIN_MOTOR_2"/>
    <property type="match status" value="1"/>
</dbReference>
<keyword evidence="10" id="KW-1185">Reference proteome</keyword>
<dbReference type="Gene3D" id="1.10.287.1490">
    <property type="match status" value="1"/>
</dbReference>
<feature type="compositionally biased region" description="Polar residues" evidence="7">
    <location>
        <begin position="2043"/>
        <end position="2052"/>
    </location>
</feature>
<feature type="coiled-coil region" evidence="6">
    <location>
        <begin position="756"/>
        <end position="1380"/>
    </location>
</feature>
<evidence type="ECO:0000256" key="6">
    <source>
        <dbReference type="SAM" id="Coils"/>
    </source>
</evidence>
<feature type="coiled-coil region" evidence="6">
    <location>
        <begin position="1416"/>
        <end position="1464"/>
    </location>
</feature>
<dbReference type="PROSITE" id="PS00411">
    <property type="entry name" value="KINESIN_MOTOR_1"/>
    <property type="match status" value="1"/>
</dbReference>
<dbReference type="PANTHER" id="PTHR47968">
    <property type="entry name" value="CENTROMERE PROTEIN E"/>
    <property type="match status" value="1"/>
</dbReference>
<dbReference type="GO" id="GO:0007018">
    <property type="term" value="P:microtubule-based movement"/>
    <property type="evidence" value="ECO:0007669"/>
    <property type="project" value="InterPro"/>
</dbReference>
<dbReference type="SMART" id="SM00129">
    <property type="entry name" value="KISc"/>
    <property type="match status" value="1"/>
</dbReference>
<keyword evidence="4 5" id="KW-0505">Motor protein</keyword>
<protein>
    <submittedName>
        <fullName evidence="9">Kinesin-related protein 4</fullName>
    </submittedName>
</protein>
<feature type="coiled-coil region" evidence="6">
    <location>
        <begin position="1675"/>
        <end position="1702"/>
    </location>
</feature>
<feature type="region of interest" description="Disordered" evidence="7">
    <location>
        <begin position="1856"/>
        <end position="1890"/>
    </location>
</feature>